<accession>A0A1M6W369</accession>
<proteinExistence type="predicted"/>
<gene>
    <name evidence="2" type="ORF">SAMN05444414_10284</name>
</gene>
<sequence>MTLQATRPAKDTKAKTPPPARVSPLMRRTLPFKFTDWAAI</sequence>
<dbReference type="AlphaFoldDB" id="A0A1M6W369"/>
<dbReference type="STRING" id="1054996.SAMN05444414_10284"/>
<dbReference type="Proteomes" id="UP000184191">
    <property type="component" value="Unassembled WGS sequence"/>
</dbReference>
<reference evidence="3" key="1">
    <citation type="submission" date="2016-11" db="EMBL/GenBank/DDBJ databases">
        <authorList>
            <person name="Varghese N."/>
            <person name="Submissions S."/>
        </authorList>
    </citation>
    <scope>NUCLEOTIDE SEQUENCE [LARGE SCALE GENOMIC DNA]</scope>
    <source>
        <strain evidence="3">DSM 29327</strain>
    </source>
</reference>
<feature type="region of interest" description="Disordered" evidence="1">
    <location>
        <begin position="1"/>
        <end position="23"/>
    </location>
</feature>
<protein>
    <submittedName>
        <fullName evidence="2">Uncharacterized protein</fullName>
    </submittedName>
</protein>
<name>A0A1M6W369_9RHOB</name>
<keyword evidence="3" id="KW-1185">Reference proteome</keyword>
<evidence type="ECO:0000256" key="1">
    <source>
        <dbReference type="SAM" id="MobiDB-lite"/>
    </source>
</evidence>
<evidence type="ECO:0000313" key="2">
    <source>
        <dbReference type="EMBL" id="SHK88181.1"/>
    </source>
</evidence>
<organism evidence="2 3">
    <name type="scientific">Roseovarius marisflavi</name>
    <dbReference type="NCBI Taxonomy" id="1054996"/>
    <lineage>
        <taxon>Bacteria</taxon>
        <taxon>Pseudomonadati</taxon>
        <taxon>Pseudomonadota</taxon>
        <taxon>Alphaproteobacteria</taxon>
        <taxon>Rhodobacterales</taxon>
        <taxon>Roseobacteraceae</taxon>
        <taxon>Roseovarius</taxon>
    </lineage>
</organism>
<dbReference type="EMBL" id="FRBN01000002">
    <property type="protein sequence ID" value="SHK88181.1"/>
    <property type="molecule type" value="Genomic_DNA"/>
</dbReference>
<evidence type="ECO:0000313" key="3">
    <source>
        <dbReference type="Proteomes" id="UP000184191"/>
    </source>
</evidence>
<dbReference type="RefSeq" id="WP_281248830.1">
    <property type="nucleotide sequence ID" value="NZ_FRBN01000002.1"/>
</dbReference>